<feature type="binding site" evidence="4">
    <location>
        <position position="189"/>
    </location>
    <ligand>
        <name>substrate</name>
    </ligand>
</feature>
<dbReference type="InterPro" id="IPR001509">
    <property type="entry name" value="Epimerase_deHydtase"/>
</dbReference>
<feature type="binding site" evidence="4">
    <location>
        <begin position="32"/>
        <end position="33"/>
    </location>
    <ligand>
        <name>NADP(+)</name>
        <dbReference type="ChEBI" id="CHEBI:58349"/>
    </ligand>
</feature>
<gene>
    <name evidence="4" type="primary">hldD</name>
    <name evidence="6" type="ORF">SAMN05192566_1198</name>
</gene>
<evidence type="ECO:0000313" key="6">
    <source>
        <dbReference type="EMBL" id="SDK39535.1"/>
    </source>
</evidence>
<comment type="caution">
    <text evidence="4">Lacks conserved residue(s) required for the propagation of feature annotation.</text>
</comment>
<feature type="binding site" evidence="4">
    <location>
        <position position="172"/>
    </location>
    <ligand>
        <name>NADP(+)</name>
        <dbReference type="ChEBI" id="CHEBI:58349"/>
    </ligand>
</feature>
<feature type="binding site" evidence="4">
    <location>
        <begin position="10"/>
        <end position="11"/>
    </location>
    <ligand>
        <name>NADP(+)</name>
        <dbReference type="ChEBI" id="CHEBI:58349"/>
    </ligand>
</feature>
<dbReference type="InterPro" id="IPR011912">
    <property type="entry name" value="Heptose_epim"/>
</dbReference>
<comment type="subunit">
    <text evidence="4">Homopentamer.</text>
</comment>
<dbReference type="Gene3D" id="3.90.25.10">
    <property type="entry name" value="UDP-galactose 4-epimerase, domain 1"/>
    <property type="match status" value="1"/>
</dbReference>
<feature type="domain" description="NAD-dependent epimerase/dehydratase" evidence="5">
    <location>
        <begin position="2"/>
        <end position="250"/>
    </location>
</feature>
<comment type="similarity">
    <text evidence="4">Belongs to the NAD(P)-dependent epimerase/dehydratase family. HldD subfamily.</text>
</comment>
<name>A0A1G9BKY2_9PROT</name>
<dbReference type="STRING" id="492660.SAMN05192566_1198"/>
<comment type="pathway">
    <text evidence="4">Nucleotide-sugar biosynthesis; ADP-L-glycero-beta-D-manno-heptose biosynthesis; ADP-L-glycero-beta-D-manno-heptose from D-glycero-beta-D-manno-heptose 7-phosphate: step 4/4.</text>
</comment>
<feature type="active site" description="Proton acceptor" evidence="4">
    <location>
        <position position="139"/>
    </location>
</feature>
<comment type="domain">
    <text evidence="4">Contains a large N-terminal NADP-binding domain, and a smaller C-terminal substrate-binding domain.</text>
</comment>
<feature type="binding site" evidence="4">
    <location>
        <position position="143"/>
    </location>
    <ligand>
        <name>NADP(+)</name>
        <dbReference type="ChEBI" id="CHEBI:58349"/>
    </ligand>
</feature>
<dbReference type="HAMAP" id="MF_01601">
    <property type="entry name" value="Heptose_epimerase"/>
    <property type="match status" value="1"/>
</dbReference>
<comment type="function">
    <text evidence="4">Catalyzes the interconversion between ADP-D-glycero-beta-D-manno-heptose and ADP-L-glycero-beta-D-manno-heptose via an epimerization at carbon 6 of the heptose.</text>
</comment>
<dbReference type="Gene3D" id="3.40.50.720">
    <property type="entry name" value="NAD(P)-binding Rossmann-like Domain"/>
    <property type="match status" value="1"/>
</dbReference>
<feature type="binding site" evidence="4">
    <location>
        <position position="54"/>
    </location>
    <ligand>
        <name>NADP(+)</name>
        <dbReference type="ChEBI" id="CHEBI:58349"/>
    </ligand>
</feature>
<sequence length="329" mass="37642">MIVITGGAGMIGSIMAWHLNTKLGRQDLVIVDRITHENQWQNLVHRHYAEYLDKDQLFDFLEDNEGITAVIHMGAISATTERDFNKLVADNMHYSQDLWSWCAEYEVPFFYASSAATYGGGEHGYDDASIEKLRPLNGYGYSKHFFDQWVLQQVKDKQAAPPAWAGFKFFNVYGPNEYHKERMASVAFHTFNQFSETGTMRLFKGTKAGVEDGMQLRDFVYVKDVADVMGFFLEAALKHKPVASAIYNIGTGQARSFKDLASNVMTSMAREPNITYIDMPQDLQGKYQYFTQAEMHKLRDAGYKKPFTSLEEGVKDYVQNYLMQEDPYC</sequence>
<feature type="binding site" evidence="4">
    <location>
        <position position="171"/>
    </location>
    <ligand>
        <name>substrate</name>
    </ligand>
</feature>
<dbReference type="CDD" id="cd05248">
    <property type="entry name" value="ADP_GME_SDR_e"/>
    <property type="match status" value="1"/>
</dbReference>
<dbReference type="RefSeq" id="WP_091471225.1">
    <property type="nucleotide sequence ID" value="NZ_FNFX01000002.1"/>
</dbReference>
<dbReference type="Pfam" id="PF01370">
    <property type="entry name" value="Epimerase"/>
    <property type="match status" value="1"/>
</dbReference>
<dbReference type="UniPathway" id="UPA00356">
    <property type="reaction ID" value="UER00440"/>
</dbReference>
<dbReference type="Proteomes" id="UP000198629">
    <property type="component" value="Unassembled WGS sequence"/>
</dbReference>
<dbReference type="EMBL" id="FNFX01000002">
    <property type="protein sequence ID" value="SDK39535.1"/>
    <property type="molecule type" value="Genomic_DNA"/>
</dbReference>
<feature type="active site" description="Proton acceptor" evidence="4">
    <location>
        <position position="180"/>
    </location>
</feature>
<evidence type="ECO:0000256" key="2">
    <source>
        <dbReference type="ARBA" id="ARBA00023235"/>
    </source>
</evidence>
<dbReference type="GO" id="GO:0050661">
    <property type="term" value="F:NADP binding"/>
    <property type="evidence" value="ECO:0007669"/>
    <property type="project" value="InterPro"/>
</dbReference>
<dbReference type="NCBIfam" id="TIGR02197">
    <property type="entry name" value="heptose_epim"/>
    <property type="match status" value="1"/>
</dbReference>
<feature type="binding site" evidence="4">
    <location>
        <position position="180"/>
    </location>
    <ligand>
        <name>NADP(+)</name>
        <dbReference type="ChEBI" id="CHEBI:58349"/>
    </ligand>
</feature>
<dbReference type="PANTHER" id="PTHR43103">
    <property type="entry name" value="NUCLEOSIDE-DIPHOSPHATE-SUGAR EPIMERASE"/>
    <property type="match status" value="1"/>
</dbReference>
<feature type="binding site" evidence="4">
    <location>
        <position position="287"/>
    </location>
    <ligand>
        <name>substrate</name>
    </ligand>
</feature>
<protein>
    <recommendedName>
        <fullName evidence="4">ADP-L-glycero-D-manno-heptose-6-epimerase</fullName>
        <ecNumber evidence="4">5.1.3.20</ecNumber>
    </recommendedName>
    <alternativeName>
        <fullName evidence="4">ADP-L-glycero-beta-D-manno-heptose-6-epimerase</fullName>
        <shortName evidence="4">ADP-glyceromanno-heptose 6-epimerase</shortName>
        <shortName evidence="4">ADP-hep 6-epimerase</shortName>
        <shortName evidence="4">AGME</shortName>
    </alternativeName>
</protein>
<feature type="binding site" evidence="4">
    <location>
        <begin position="203"/>
        <end position="206"/>
    </location>
    <ligand>
        <name>substrate</name>
    </ligand>
</feature>
<dbReference type="InterPro" id="IPR036291">
    <property type="entry name" value="NAD(P)-bd_dom_sf"/>
</dbReference>
<comment type="catalytic activity">
    <reaction evidence="4">
        <text>ADP-D-glycero-beta-D-manno-heptose = ADP-L-glycero-beta-D-manno-heptose</text>
        <dbReference type="Rhea" id="RHEA:17577"/>
        <dbReference type="ChEBI" id="CHEBI:59967"/>
        <dbReference type="ChEBI" id="CHEBI:61506"/>
        <dbReference type="EC" id="5.1.3.20"/>
    </reaction>
</comment>
<evidence type="ECO:0000313" key="7">
    <source>
        <dbReference type="Proteomes" id="UP000198629"/>
    </source>
</evidence>
<feature type="binding site" evidence="4">
    <location>
        <begin position="73"/>
        <end position="77"/>
    </location>
    <ligand>
        <name>NADP(+)</name>
        <dbReference type="ChEBI" id="CHEBI:58349"/>
    </ligand>
</feature>
<keyword evidence="7" id="KW-1185">Reference proteome</keyword>
<feature type="binding site" evidence="4">
    <location>
        <position position="39"/>
    </location>
    <ligand>
        <name>NADP(+)</name>
        <dbReference type="ChEBI" id="CHEBI:58349"/>
    </ligand>
</feature>
<keyword evidence="3 4" id="KW-0119">Carbohydrate metabolism</keyword>
<dbReference type="GO" id="GO:0097171">
    <property type="term" value="P:ADP-L-glycero-beta-D-manno-heptose biosynthetic process"/>
    <property type="evidence" value="ECO:0007669"/>
    <property type="project" value="UniProtKB-UniPathway"/>
</dbReference>
<proteinExistence type="inferred from homology"/>
<dbReference type="AlphaFoldDB" id="A0A1G9BKY2"/>
<feature type="binding site" evidence="4">
    <location>
        <position position="182"/>
    </location>
    <ligand>
        <name>substrate</name>
    </ligand>
</feature>
<organism evidence="6 7">
    <name type="scientific">Methylophilus rhizosphaerae</name>
    <dbReference type="NCBI Taxonomy" id="492660"/>
    <lineage>
        <taxon>Bacteria</taxon>
        <taxon>Pseudomonadati</taxon>
        <taxon>Pseudomonadota</taxon>
        <taxon>Betaproteobacteria</taxon>
        <taxon>Nitrosomonadales</taxon>
        <taxon>Methylophilaceae</taxon>
        <taxon>Methylophilus</taxon>
    </lineage>
</organism>
<evidence type="ECO:0000256" key="3">
    <source>
        <dbReference type="ARBA" id="ARBA00023277"/>
    </source>
</evidence>
<dbReference type="OrthoDB" id="9803010at2"/>
<dbReference type="GO" id="GO:0005975">
    <property type="term" value="P:carbohydrate metabolic process"/>
    <property type="evidence" value="ECO:0007669"/>
    <property type="project" value="UniProtKB-UniRule"/>
</dbReference>
<evidence type="ECO:0000256" key="1">
    <source>
        <dbReference type="ARBA" id="ARBA00022857"/>
    </source>
</evidence>
<reference evidence="7" key="1">
    <citation type="submission" date="2016-10" db="EMBL/GenBank/DDBJ databases">
        <authorList>
            <person name="Varghese N."/>
            <person name="Submissions S."/>
        </authorList>
    </citation>
    <scope>NUCLEOTIDE SEQUENCE [LARGE SCALE GENOMIC DNA]</scope>
    <source>
        <strain evidence="7">CBMB127</strain>
    </source>
</reference>
<comment type="cofactor">
    <cofactor evidence="4">
        <name>NADP(+)</name>
        <dbReference type="ChEBI" id="CHEBI:58349"/>
    </cofactor>
    <text evidence="4">Binds 1 NADP(+) per subunit.</text>
</comment>
<feature type="binding site" evidence="4">
    <location>
        <position position="217"/>
    </location>
    <ligand>
        <name>substrate</name>
    </ligand>
</feature>
<evidence type="ECO:0000259" key="5">
    <source>
        <dbReference type="Pfam" id="PF01370"/>
    </source>
</evidence>
<dbReference type="EC" id="5.1.3.20" evidence="4"/>
<accession>A0A1G9BKY2</accession>
<dbReference type="SUPFAM" id="SSF51735">
    <property type="entry name" value="NAD(P)-binding Rossmann-fold domains"/>
    <property type="match status" value="1"/>
</dbReference>
<evidence type="ECO:0000256" key="4">
    <source>
        <dbReference type="HAMAP-Rule" id="MF_01601"/>
    </source>
</evidence>
<keyword evidence="1 4" id="KW-0521">NADP</keyword>
<keyword evidence="2 4" id="KW-0413">Isomerase</keyword>
<dbReference type="GO" id="GO:0008712">
    <property type="term" value="F:ADP-glyceromanno-heptose 6-epimerase activity"/>
    <property type="evidence" value="ECO:0007669"/>
    <property type="project" value="UniProtKB-UniRule"/>
</dbReference>
<dbReference type="PANTHER" id="PTHR43103:SF3">
    <property type="entry name" value="ADP-L-GLYCERO-D-MANNO-HEPTOSE-6-EPIMERASE"/>
    <property type="match status" value="1"/>
</dbReference>